<organism evidence="31 32">
    <name type="scientific">Paramormyrops kingsleyae</name>
    <dbReference type="NCBI Taxonomy" id="1676925"/>
    <lineage>
        <taxon>Eukaryota</taxon>
        <taxon>Metazoa</taxon>
        <taxon>Chordata</taxon>
        <taxon>Craniata</taxon>
        <taxon>Vertebrata</taxon>
        <taxon>Euteleostomi</taxon>
        <taxon>Actinopterygii</taxon>
        <taxon>Neopterygii</taxon>
        <taxon>Teleostei</taxon>
        <taxon>Osteoglossocephala</taxon>
        <taxon>Osteoglossomorpha</taxon>
        <taxon>Osteoglossiformes</taxon>
        <taxon>Mormyridae</taxon>
        <taxon>Paramormyrops</taxon>
    </lineage>
</organism>
<feature type="disulfide bond" evidence="28">
    <location>
        <begin position="296"/>
        <end position="305"/>
    </location>
</feature>
<dbReference type="GO" id="GO:0008201">
    <property type="term" value="F:heparin binding"/>
    <property type="evidence" value="ECO:0007669"/>
    <property type="project" value="UniProtKB-KW"/>
</dbReference>
<feature type="domain" description="EGF-like" evidence="29">
    <location>
        <begin position="1377"/>
        <end position="1421"/>
    </location>
</feature>
<keyword evidence="6" id="KW-0597">Phosphoprotein</keyword>
<comment type="function">
    <text evidence="20">May play an integral structural role in elastic-fiber architectural organization and/or assembly.</text>
</comment>
<dbReference type="GO" id="GO:0019838">
    <property type="term" value="F:growth factor binding"/>
    <property type="evidence" value="ECO:0007669"/>
    <property type="project" value="UniProtKB-KW"/>
</dbReference>
<dbReference type="InterPro" id="IPR036773">
    <property type="entry name" value="TB_dom_sf"/>
</dbReference>
<dbReference type="PANTHER" id="PTHR47333">
    <property type="entry name" value="VON WILLEBRAND FACTOR C AND EGF DOMAIN-CONTAINING PROTEIN"/>
    <property type="match status" value="1"/>
</dbReference>
<keyword evidence="16" id="KW-0325">Glycoprotein</keyword>
<dbReference type="SUPFAM" id="SSF57581">
    <property type="entry name" value="TB module/8-cys domain"/>
    <property type="match status" value="4"/>
</dbReference>
<dbReference type="Proteomes" id="UP000261540">
    <property type="component" value="Unplaced"/>
</dbReference>
<dbReference type="InterPro" id="IPR009030">
    <property type="entry name" value="Growth_fac_rcpt_cys_sf"/>
</dbReference>
<dbReference type="Pfam" id="PF12661">
    <property type="entry name" value="hEGF"/>
    <property type="match status" value="1"/>
</dbReference>
<keyword evidence="8" id="KW-0358">Heparin-binding</keyword>
<dbReference type="SUPFAM" id="SSF57196">
    <property type="entry name" value="EGF/Laminin"/>
    <property type="match status" value="6"/>
</dbReference>
<keyword evidence="15" id="KW-0675">Receptor</keyword>
<dbReference type="InterPro" id="IPR052080">
    <property type="entry name" value="vWF_C/EGF_Fibrillin"/>
</dbReference>
<dbReference type="FunFam" id="2.10.25.10:FF:000019">
    <property type="entry name" value="latent-transforming growth factor beta-binding protein 1 isoform X2"/>
    <property type="match status" value="1"/>
</dbReference>
<evidence type="ECO:0000256" key="4">
    <source>
        <dbReference type="ARBA" id="ARBA00022530"/>
    </source>
</evidence>
<feature type="domain" description="TB" evidence="30">
    <location>
        <begin position="1061"/>
        <end position="1115"/>
    </location>
</feature>
<feature type="domain" description="EGF-like" evidence="29">
    <location>
        <begin position="1178"/>
        <end position="1214"/>
    </location>
</feature>
<feature type="disulfide bond" evidence="28">
    <location>
        <begin position="97"/>
        <end position="106"/>
    </location>
</feature>
<dbReference type="FunFam" id="2.10.25.10:FF:000115">
    <property type="entry name" value="latent-transforming growth factor beta-binding protein 4 isoform X2"/>
    <property type="match status" value="1"/>
</dbReference>
<feature type="domain" description="EGF-like" evidence="29">
    <location>
        <begin position="676"/>
        <end position="717"/>
    </location>
</feature>
<dbReference type="Pfam" id="PF07645">
    <property type="entry name" value="EGF_CA"/>
    <property type="match status" value="12"/>
</dbReference>
<sequence length="1428" mass="154308">MSGTLSSRAGSAAQPRSYNVELTASIGGQVRSRRMGSQANPNLPLLFSGCCCRINICGGQCCHGWSRAPGSQRCTKPTCQPQCQNGGMCLQPQLCVCKPGSKGKACELKTTASSNPTTTGNDRPNGHGVVLQHPIPQQASPLSHTQGHTLVPHSSVAQMTLTVKQSPQLIRPQPVRTSLSRTAYQGQSQQFIVKPKYYPSSNHPVDRAIPLSGGYGSTNGGNHTGRIRVVFTPSICKLTCSGGKCQNSCEKGNTTTIISENGHATDTLTASNFRVVVCHLPCMNGGQCSNRDQCQCPPTFTGKFCQLPVHGGSQKTLSVSHGRATQVHSTHTLPLTFGGGQNQVKFTPSIVNIHVKHPPEASVQVHQVSQLDTNGQQVKGSQSGYTTHKGQQTHHVYPNQQTFIHHYPVTSKSTLGRCFQETTGMQCGKMLPGLSKQEDCCNSIGTSWGFHKCQKCPKKHSIPLTDARHGMDCPQGYTRINNSHCQDINECLLQGVCHNGDCLNTVGSYRCTCKAGFVPDATLTNCISDTPMVHEQEGACFRFVSSGRQCLHPLSVQLTKQLCCCSVGKAWGPSCDRCPIPGTADFKDICPGGMGYTVTGTYRPKPFNQPNLVIPQKPLVPLLPSPTVERHVEALSITERQVPAIPEVVEKTSPPAPVAILPSSASQDIAPTQLAEVNECLLSPDICGPGICYNTPEGYICVCHEGHQLDEEKTTCQGKTVPPSTYMLNVPFLFLADVNECQDPNVCGQDSLCVNTPGSYTCEQCPNGYRMSHMGRCEDINECLDPDICPAGMCTNTLGSFICDPCPEGFEGRGGLCVDIDECRDPSMCANGNCANLEGYFLCTCHSGYELTVDGRACTDMDECQDEKVCAMGHCQNTKGSFVCSCSPGFKLSPAGNQCDDVDECKELLQACGGVADCRNSLGSYFCVCPPGFHLYNSTHCEDVDECSGGIRCSSGSCINTEGSYHCQCEQGYRLQVDNSTCLGNDGALVMNNNVQRAACFPVAAFTDVNECELFSGLCGEAVCNNLEGSFQCVCPKENQEYDQMTAKCRPAPAATSVERKECYYNLNDEKLCDNVLASSVTLEECCCTLGAGWGDNCEVHPCPVEGTDQFKRMCPGGKGSVPTSNVAGAGTSPNADECALFSQEVCKGGFCLNTPLGYECYCKQGLFYDDVKLQCLDIDECLDTELCMGGKCINMPGSFMCFCLPPLELDHTQQRCMGEIFQSICWQKVTRTLTCGGPMLDRPTTYTECCCLYGEAWGMECALCPRVDTEDYATMCNLPYPGVQRPYGRDALTAGDVDYYEAGPDFAPGAQSPSPIRFYEDKEEGNRTQPFEGLRAEECGVLDGCENGRCVRVQDGYTCDCFDGYTLDMSHMACIDVNECSELNSRMVLCKNGKCINTQGSYKCVCLPGFVPSARPNYCVAIEKVTE</sequence>
<evidence type="ECO:0000256" key="22">
    <source>
        <dbReference type="ARBA" id="ARBA00062144"/>
    </source>
</evidence>
<keyword evidence="9" id="KW-0812">Transmembrane</keyword>
<evidence type="ECO:0000256" key="27">
    <source>
        <dbReference type="ARBA" id="ARBA00075443"/>
    </source>
</evidence>
<dbReference type="GeneTree" id="ENSGT00940000155823"/>
<evidence type="ECO:0000259" key="30">
    <source>
        <dbReference type="PROSITE" id="PS51364"/>
    </source>
</evidence>
<keyword evidence="3" id="KW-0964">Secreted</keyword>
<evidence type="ECO:0000256" key="15">
    <source>
        <dbReference type="ARBA" id="ARBA00023170"/>
    </source>
</evidence>
<evidence type="ECO:0000256" key="1">
    <source>
        <dbReference type="ARBA" id="ARBA00004479"/>
    </source>
</evidence>
<evidence type="ECO:0000256" key="19">
    <source>
        <dbReference type="ARBA" id="ARBA00038081"/>
    </source>
</evidence>
<dbReference type="PROSITE" id="PS00010">
    <property type="entry name" value="ASX_HYDROXYL"/>
    <property type="match status" value="8"/>
</dbReference>
<evidence type="ECO:0000259" key="29">
    <source>
        <dbReference type="PROSITE" id="PS50026"/>
    </source>
</evidence>
<feature type="domain" description="EGF-like" evidence="29">
    <location>
        <begin position="274"/>
        <end position="306"/>
    </location>
</feature>
<feature type="domain" description="EGF-like" evidence="29">
    <location>
        <begin position="819"/>
        <end position="859"/>
    </location>
</feature>
<dbReference type="FunFam" id="2.10.25.10:FF:000056">
    <property type="entry name" value="Latent-transforming growth factor beta-binding protein 3 isoform 2"/>
    <property type="match status" value="1"/>
</dbReference>
<comment type="subunit">
    <text evidence="23">Interacts with TGFB1; associates via disulfide bonds with the Latency-associated peptide chain (LAP) regulatory chain of TGFB1, leading to regulate activation of TGF-beta-1. LTBP1 does not bind directly to TGF-beta-1, the active chain of TGFB1. Interacts (via C-terminal domain) with FBN1 (via N-terminal domain). Interacts with FBN2. Interacts with ADAMTSL2. Interacts with EFEMP2.</text>
</comment>
<feature type="domain" description="EGF-like" evidence="29">
    <location>
        <begin position="75"/>
        <end position="107"/>
    </location>
</feature>
<keyword evidence="14 28" id="KW-1015">Disulfide bond</keyword>
<dbReference type="FunFam" id="2.10.25.10:FF:000024">
    <property type="entry name" value="Putative latent-transforming growth factor beta-binding protein 2"/>
    <property type="match status" value="1"/>
</dbReference>
<evidence type="ECO:0000313" key="32">
    <source>
        <dbReference type="Proteomes" id="UP000261540"/>
    </source>
</evidence>
<evidence type="ECO:0000256" key="21">
    <source>
        <dbReference type="ARBA" id="ARBA00059743"/>
    </source>
</evidence>
<evidence type="ECO:0000256" key="16">
    <source>
        <dbReference type="ARBA" id="ARBA00023180"/>
    </source>
</evidence>
<dbReference type="STRING" id="1676925.ENSPKIP00000026869"/>
<evidence type="ECO:0000256" key="2">
    <source>
        <dbReference type="ARBA" id="ARBA00004498"/>
    </source>
</evidence>
<dbReference type="SMART" id="SM00179">
    <property type="entry name" value="EGF_CA"/>
    <property type="match status" value="14"/>
</dbReference>
<comment type="function">
    <text evidence="21">Key regulator of transforming growth factor beta (TGFB1, TGFB2 and TGFB3) that controls TGF-beta activation by maintaining it in a latent state during storage in extracellular space. Associates specifically via disulfide bonds with the Latency-associated peptide (LAP), which is the regulatory chain of TGF-beta, and regulates integrin-dependent activation of TGF-beta. Outcompeted by LRRC32/GARP for binding to LAP regulatory chain of TGF-beta.</text>
</comment>
<dbReference type="FunFam" id="2.10.25.10:FF:000003">
    <property type="entry name" value="fibrillin-1 isoform X1"/>
    <property type="match status" value="1"/>
</dbReference>
<reference evidence="31" key="2">
    <citation type="submission" date="2025-09" db="UniProtKB">
        <authorList>
            <consortium name="Ensembl"/>
        </authorList>
    </citation>
    <scope>IDENTIFICATION</scope>
</reference>
<dbReference type="GO" id="GO:0048731">
    <property type="term" value="P:system development"/>
    <property type="evidence" value="ECO:0007669"/>
    <property type="project" value="UniProtKB-ARBA"/>
</dbReference>
<evidence type="ECO:0000256" key="8">
    <source>
        <dbReference type="ARBA" id="ARBA00022674"/>
    </source>
</evidence>
<feature type="disulfide bond" evidence="28">
    <location>
        <begin position="278"/>
        <end position="288"/>
    </location>
</feature>
<feature type="domain" description="EGF-like" evidence="29">
    <location>
        <begin position="487"/>
        <end position="527"/>
    </location>
</feature>
<feature type="domain" description="EGF-like" evidence="29">
    <location>
        <begin position="943"/>
        <end position="983"/>
    </location>
</feature>
<feature type="domain" description="TB" evidence="30">
    <location>
        <begin position="416"/>
        <end position="457"/>
    </location>
</feature>
<dbReference type="Pfam" id="PF00683">
    <property type="entry name" value="TB"/>
    <property type="match status" value="4"/>
</dbReference>
<evidence type="ECO:0000256" key="28">
    <source>
        <dbReference type="PROSITE-ProRule" id="PRU00076"/>
    </source>
</evidence>
<protein>
    <recommendedName>
        <fullName evidence="24">Latent-transforming growth factor beta-binding protein 1</fullName>
    </recommendedName>
    <alternativeName>
        <fullName evidence="26">Latent-transforming growth factor beta-binding protein 2</fullName>
    </alternativeName>
    <alternativeName>
        <fullName evidence="25">Latent-transforming growth factor beta-binding protein 3</fullName>
    </alternativeName>
    <alternativeName>
        <fullName evidence="27">Transforming growth factor beta-1-binding protein 1</fullName>
    </alternativeName>
</protein>
<dbReference type="PANTHER" id="PTHR47333:SF4">
    <property type="entry name" value="EGF-LIKE DOMAIN-CONTAINING PROTEIN"/>
    <property type="match status" value="1"/>
</dbReference>
<keyword evidence="11" id="KW-0677">Repeat</keyword>
<keyword evidence="5 28" id="KW-0245">EGF-like domain</keyword>
<proteinExistence type="inferred from homology"/>
<dbReference type="InterPro" id="IPR049883">
    <property type="entry name" value="NOTCH1_EGF-like"/>
</dbReference>
<dbReference type="InterPro" id="IPR001881">
    <property type="entry name" value="EGF-like_Ca-bd_dom"/>
</dbReference>
<keyword evidence="7" id="KW-0254">Endocytosis</keyword>
<dbReference type="PROSITE" id="PS01187">
    <property type="entry name" value="EGF_CA"/>
    <property type="match status" value="7"/>
</dbReference>
<dbReference type="InterPro" id="IPR018097">
    <property type="entry name" value="EGF_Ca-bd_CS"/>
</dbReference>
<feature type="domain" description="TB" evidence="30">
    <location>
        <begin position="1224"/>
        <end position="1277"/>
    </location>
</feature>
<dbReference type="InterPro" id="IPR017878">
    <property type="entry name" value="TB_dom"/>
</dbReference>
<comment type="subcellular location">
    <subcellularLocation>
        <location evidence="1">Membrane</location>
        <topology evidence="1">Single-pass type I membrane protein</topology>
    </subcellularLocation>
    <subcellularLocation>
        <location evidence="2">Secreted</location>
        <location evidence="2">Extracellular space</location>
        <location evidence="2">Extracellular matrix</location>
    </subcellularLocation>
</comment>
<evidence type="ECO:0000256" key="18">
    <source>
        <dbReference type="ARBA" id="ARBA00023278"/>
    </source>
</evidence>
<feature type="domain" description="EGF-like" evidence="29">
    <location>
        <begin position="860"/>
        <end position="900"/>
    </location>
</feature>
<dbReference type="PROSITE" id="PS50026">
    <property type="entry name" value="EGF_3"/>
    <property type="match status" value="11"/>
</dbReference>
<keyword evidence="32" id="KW-1185">Reference proteome</keyword>
<dbReference type="PROSITE" id="PS01186">
    <property type="entry name" value="EGF_2"/>
    <property type="match status" value="6"/>
</dbReference>
<evidence type="ECO:0000256" key="10">
    <source>
        <dbReference type="ARBA" id="ARBA00022729"/>
    </source>
</evidence>
<feature type="domain" description="EGF-like" evidence="29">
    <location>
        <begin position="737"/>
        <end position="778"/>
    </location>
</feature>
<reference evidence="31" key="1">
    <citation type="submission" date="2025-08" db="UniProtKB">
        <authorList>
            <consortium name="Ensembl"/>
        </authorList>
    </citation>
    <scope>IDENTIFICATION</scope>
</reference>
<dbReference type="FunFam" id="2.10.25.10:FF:000046">
    <property type="entry name" value="Latent-transforming growth factor beta-binding protein 1 isoform x2"/>
    <property type="match status" value="1"/>
</dbReference>
<evidence type="ECO:0000256" key="9">
    <source>
        <dbReference type="ARBA" id="ARBA00022692"/>
    </source>
</evidence>
<dbReference type="Gene3D" id="3.90.290.10">
    <property type="entry name" value="TGF-beta binding (TB) domain"/>
    <property type="match status" value="4"/>
</dbReference>
<keyword evidence="17" id="KW-0340">Growth factor binding</keyword>
<evidence type="ECO:0000256" key="12">
    <source>
        <dbReference type="ARBA" id="ARBA00022989"/>
    </source>
</evidence>
<name>A0A3B3S7V8_9TELE</name>
<dbReference type="PROSITE" id="PS51364">
    <property type="entry name" value="TB"/>
    <property type="match status" value="4"/>
</dbReference>
<dbReference type="SMART" id="SM00181">
    <property type="entry name" value="EGF"/>
    <property type="match status" value="15"/>
</dbReference>
<evidence type="ECO:0000256" key="25">
    <source>
        <dbReference type="ARBA" id="ARBA00072996"/>
    </source>
</evidence>
<dbReference type="GO" id="GO:0016020">
    <property type="term" value="C:membrane"/>
    <property type="evidence" value="ECO:0007669"/>
    <property type="project" value="UniProtKB-SubCell"/>
</dbReference>
<evidence type="ECO:0000256" key="14">
    <source>
        <dbReference type="ARBA" id="ARBA00023157"/>
    </source>
</evidence>
<dbReference type="GO" id="GO:0005509">
    <property type="term" value="F:calcium ion binding"/>
    <property type="evidence" value="ECO:0007669"/>
    <property type="project" value="InterPro"/>
</dbReference>
<keyword evidence="18" id="KW-0379">Hydroxylation</keyword>
<evidence type="ECO:0000256" key="17">
    <source>
        <dbReference type="ARBA" id="ARBA00023183"/>
    </source>
</evidence>
<dbReference type="GO" id="GO:0045595">
    <property type="term" value="P:regulation of cell differentiation"/>
    <property type="evidence" value="ECO:0007669"/>
    <property type="project" value="UniProtKB-ARBA"/>
</dbReference>
<dbReference type="Ensembl" id="ENSPKIT00000007629.1">
    <property type="protein sequence ID" value="ENSPKIP00000026869.1"/>
    <property type="gene ID" value="ENSPKIG00000009148.1"/>
</dbReference>
<dbReference type="InterPro" id="IPR000742">
    <property type="entry name" value="EGF"/>
</dbReference>
<keyword evidence="4" id="KW-0272">Extracellular matrix</keyword>
<dbReference type="InterPro" id="IPR000152">
    <property type="entry name" value="EGF-type_Asp/Asn_hydroxyl_site"/>
</dbReference>
<evidence type="ECO:0000256" key="20">
    <source>
        <dbReference type="ARBA" id="ARBA00058734"/>
    </source>
</evidence>
<dbReference type="FunFam" id="2.10.25.10:FF:000014">
    <property type="entry name" value="Latent-transforming growth factor beta-binding protein 3"/>
    <property type="match status" value="1"/>
</dbReference>
<evidence type="ECO:0000256" key="24">
    <source>
        <dbReference type="ARBA" id="ARBA00072992"/>
    </source>
</evidence>
<evidence type="ECO:0000256" key="26">
    <source>
        <dbReference type="ARBA" id="ARBA00072997"/>
    </source>
</evidence>
<dbReference type="InterPro" id="IPR013032">
    <property type="entry name" value="EGF-like_CS"/>
</dbReference>
<dbReference type="FunFam" id="2.10.25.10:FF:000205">
    <property type="entry name" value="latent-transforming growth factor beta-binding protein 1 isoform X1"/>
    <property type="match status" value="1"/>
</dbReference>
<comment type="caution">
    <text evidence="28">Lacks conserved residue(s) required for the propagation of feature annotation.</text>
</comment>
<dbReference type="PROSITE" id="PS00022">
    <property type="entry name" value="EGF_1"/>
    <property type="match status" value="2"/>
</dbReference>
<feature type="domain" description="EGF-like" evidence="29">
    <location>
        <begin position="901"/>
        <end position="942"/>
    </location>
</feature>
<dbReference type="FunFam" id="2.10.25.10:FF:000009">
    <property type="entry name" value="Low-density lipoprotein receptor isoform 1"/>
    <property type="match status" value="1"/>
</dbReference>
<dbReference type="FunFam" id="3.90.290.10:FF:000001">
    <property type="entry name" value="Latent-transforming growth factor beta-binding protein 3 isoform 1"/>
    <property type="match status" value="1"/>
</dbReference>
<feature type="domain" description="TB" evidence="30">
    <location>
        <begin position="538"/>
        <end position="590"/>
    </location>
</feature>
<dbReference type="Gene3D" id="2.10.25.10">
    <property type="entry name" value="Laminin"/>
    <property type="match status" value="15"/>
</dbReference>
<evidence type="ECO:0000313" key="31">
    <source>
        <dbReference type="Ensembl" id="ENSPKIP00000026869.1"/>
    </source>
</evidence>
<evidence type="ECO:0000256" key="3">
    <source>
        <dbReference type="ARBA" id="ARBA00022525"/>
    </source>
</evidence>
<dbReference type="FunFam" id="3.90.290.10:FF:000002">
    <property type="entry name" value="Latent-transforming growth factor beta-binding protein 3 isoform 1"/>
    <property type="match status" value="1"/>
</dbReference>
<evidence type="ECO:0000256" key="6">
    <source>
        <dbReference type="ARBA" id="ARBA00022553"/>
    </source>
</evidence>
<feature type="disulfide bond" evidence="28">
    <location>
        <begin position="79"/>
        <end position="89"/>
    </location>
</feature>
<dbReference type="CDD" id="cd00054">
    <property type="entry name" value="EGF_CA"/>
    <property type="match status" value="9"/>
</dbReference>
<dbReference type="SUPFAM" id="SSF57184">
    <property type="entry name" value="Growth factor receptor domain"/>
    <property type="match status" value="3"/>
</dbReference>
<keyword evidence="10" id="KW-0732">Signal</keyword>
<evidence type="ECO:0000256" key="13">
    <source>
        <dbReference type="ARBA" id="ARBA00023136"/>
    </source>
</evidence>
<evidence type="ECO:0000256" key="5">
    <source>
        <dbReference type="ARBA" id="ARBA00022536"/>
    </source>
</evidence>
<evidence type="ECO:0000256" key="23">
    <source>
        <dbReference type="ARBA" id="ARBA00062844"/>
    </source>
</evidence>
<dbReference type="GO" id="GO:0006897">
    <property type="term" value="P:endocytosis"/>
    <property type="evidence" value="ECO:0007669"/>
    <property type="project" value="UniProtKB-KW"/>
</dbReference>
<keyword evidence="13" id="KW-0472">Membrane</keyword>
<comment type="similarity">
    <text evidence="19">Belongs to the LTBP family.</text>
</comment>
<keyword evidence="12" id="KW-1133">Transmembrane helix</keyword>
<comment type="subunit">
    <text evidence="22">Forms part of the large latent transforming growth factor beta precursor complex; removal is essential for activation of complex. Interacts with SDC4. Interacts (via C-terminal domain) with FBN1 (via N-terminal domain) in a Ca(+2)-dependent manner.</text>
</comment>
<evidence type="ECO:0000256" key="7">
    <source>
        <dbReference type="ARBA" id="ARBA00022583"/>
    </source>
</evidence>
<accession>A0A3B3S7V8</accession>
<evidence type="ECO:0000256" key="11">
    <source>
        <dbReference type="ARBA" id="ARBA00022737"/>
    </source>
</evidence>
<dbReference type="GO" id="GO:0007179">
    <property type="term" value="P:transforming growth factor beta receptor signaling pathway"/>
    <property type="evidence" value="ECO:0007669"/>
    <property type="project" value="UniProtKB-ARBA"/>
</dbReference>